<proteinExistence type="predicted"/>
<reference evidence="2" key="1">
    <citation type="journal article" date="2019" name="Int. J. Syst. Evol. Microbiol.">
        <title>The Global Catalogue of Microorganisms (GCM) 10K type strain sequencing project: providing services to taxonomists for standard genome sequencing and annotation.</title>
        <authorList>
            <consortium name="The Broad Institute Genomics Platform"/>
            <consortium name="The Broad Institute Genome Sequencing Center for Infectious Disease"/>
            <person name="Wu L."/>
            <person name="Ma J."/>
        </authorList>
    </citation>
    <scope>NUCLEOTIDE SEQUENCE [LARGE SCALE GENOMIC DNA]</scope>
    <source>
        <strain evidence="2">JCM 13250</strain>
    </source>
</reference>
<comment type="caution">
    <text evidence="1">The sequence shown here is derived from an EMBL/GenBank/DDBJ whole genome shotgun (WGS) entry which is preliminary data.</text>
</comment>
<accession>A0ABP4Y4I0</accession>
<dbReference type="Proteomes" id="UP001500218">
    <property type="component" value="Unassembled WGS sequence"/>
</dbReference>
<protein>
    <submittedName>
        <fullName evidence="1">Uncharacterized protein</fullName>
    </submittedName>
</protein>
<evidence type="ECO:0000313" key="1">
    <source>
        <dbReference type="EMBL" id="GAA1799268.1"/>
    </source>
</evidence>
<gene>
    <name evidence="1" type="ORF">GCM10009682_21130</name>
</gene>
<organism evidence="1 2">
    <name type="scientific">Luedemannella flava</name>
    <dbReference type="NCBI Taxonomy" id="349316"/>
    <lineage>
        <taxon>Bacteria</taxon>
        <taxon>Bacillati</taxon>
        <taxon>Actinomycetota</taxon>
        <taxon>Actinomycetes</taxon>
        <taxon>Micromonosporales</taxon>
        <taxon>Micromonosporaceae</taxon>
        <taxon>Luedemannella</taxon>
    </lineage>
</organism>
<dbReference type="EMBL" id="BAAALT010000053">
    <property type="protein sequence ID" value="GAA1799268.1"/>
    <property type="molecule type" value="Genomic_DNA"/>
</dbReference>
<sequence length="153" mass="16563">MPPNWDVYTWLSERDPAVLSAFIARYVNVAAPGDTRLEAFVRTYVAGTPDDGDLEALSDLGIDDSGQFTLYVRGLEHPWVMIAIAEGRAAVLGLSIDDPDQSEAGYAAAEELMHRLRAEYASPAGLAGIELPPPWTRRAWLGAPAQLRVGAPD</sequence>
<name>A0ABP4Y4I0_9ACTN</name>
<evidence type="ECO:0000313" key="2">
    <source>
        <dbReference type="Proteomes" id="UP001500218"/>
    </source>
</evidence>
<keyword evidence="2" id="KW-1185">Reference proteome</keyword>
<dbReference type="RefSeq" id="WP_344128894.1">
    <property type="nucleotide sequence ID" value="NZ_BAAALT010000053.1"/>
</dbReference>